<proteinExistence type="predicted"/>
<dbReference type="Pfam" id="PF22422">
    <property type="entry name" value="MGH1-like_GH"/>
    <property type="match status" value="2"/>
</dbReference>
<dbReference type="PANTHER" id="PTHR10412:SF10">
    <property type="entry name" value="GLYCOSYL HYDROLASE FAMILY 63 C-TERMINAL DOMAIN-CONTAINING PROTEIN"/>
    <property type="match status" value="1"/>
</dbReference>
<organism evidence="2 3">
    <name type="scientific">Paludisphaera borealis</name>
    <dbReference type="NCBI Taxonomy" id="1387353"/>
    <lineage>
        <taxon>Bacteria</taxon>
        <taxon>Pseudomonadati</taxon>
        <taxon>Planctomycetota</taxon>
        <taxon>Planctomycetia</taxon>
        <taxon>Isosphaerales</taxon>
        <taxon>Isosphaeraceae</taxon>
        <taxon>Paludisphaera</taxon>
    </lineage>
</organism>
<evidence type="ECO:0000313" key="2">
    <source>
        <dbReference type="EMBL" id="APW58881.1"/>
    </source>
</evidence>
<dbReference type="GO" id="GO:0004573">
    <property type="term" value="F:Glc3Man9GlcNAc2 oligosaccharide glucosidase activity"/>
    <property type="evidence" value="ECO:0007669"/>
    <property type="project" value="InterPro"/>
</dbReference>
<sequence>MDLDHPLDAEADRLKQDARREKNWKRWGPYLSERQWATVREDYSPDGELWKSFPHDHARSRAYRWGEDGLMGICDRECRLCFALALWNENDPILKERLFGLTNPEGNHSEDVKECYYYLDSTPTHSYLKALYKYPQAAFPYERLVDENRRRTRRDPEFELIDTGIFDDSRYFDVQAEYAKAAPEDILIRVTVFNRGPESARLHVLPTLWFRNTWTWDAAYEEEGHWPRPRLEQDGEDSVQAEHATLGRFRLSAAPGPDGKPPSWLFTENDTNLARLFKTENAGPYVKDGFHACVVDGRTDAVNPARVGTKAAAHYILDIPAGGQATVRLRLSADSEKPAGDPIGPDFAAVFDARARETDAFYEARIPHELTNDERLVSRRAYAGLLWSKQFYEYILPEWLDGDRGQPRPSDARRRHPNRAWPHLYSRDVLSTPDKWEYPAFFAWDLAFHMLPFAHIDPDFAKEQLLLLLREWYMHPNGQLPACEYDLSDVNPPVHAYACWRVYKLTGKPGGRDVGFLERAFQKLLLNFTWWVNRQDAAGDNVFAGGFLGLDNIGVFDRSKGVPAGGRLEQADGTAWMGFYCTTMLAIAIELARFNPSYEDVASKFFEHFIQIADALNHLGGDGLWHEEDGFYYDHLRCANESIPLRVRSLVGWIPLLAVEVLEEEIIHAELPQFQKRLFWFLKFRKDLLKSIALMDRKGEPGSRRLLLALPGRERLVRALRRILDESEFLSPYGVRSMSRAYKDQPYVFWAGGQEYRVAYMPGDMETTDFGGNSNWRGPVWFPVNHLLVEALQRYHHFYGDDLKVECPTGSGRFLNLFEVAHEIGERLGRLFRTDEQGRRPGQGPERRFADDPHWRNLVLFHEYFHGDDGRGLGASHQTGWTALIARHLEDCAQGRRKKAEKRSGPTSGP</sequence>
<dbReference type="InterPro" id="IPR008928">
    <property type="entry name" value="6-hairpin_glycosidase_sf"/>
</dbReference>
<dbReference type="OrthoDB" id="9798687at2"/>
<feature type="domain" description="Mannosylglycerate hydrolase MGH1-like glycoside hydrolase" evidence="1">
    <location>
        <begin position="438"/>
        <end position="663"/>
    </location>
</feature>
<dbReference type="RefSeq" id="WP_076343137.1">
    <property type="nucleotide sequence ID" value="NZ_CP019082.1"/>
</dbReference>
<dbReference type="InterPro" id="IPR054491">
    <property type="entry name" value="MGH1-like_GH"/>
</dbReference>
<feature type="domain" description="Mannosylglycerate hydrolase MGH1-like glycoside hydrolase" evidence="1">
    <location>
        <begin position="708"/>
        <end position="879"/>
    </location>
</feature>
<dbReference type="STRING" id="1387353.BSF38_00289"/>
<evidence type="ECO:0000313" key="3">
    <source>
        <dbReference type="Proteomes" id="UP000186309"/>
    </source>
</evidence>
<gene>
    <name evidence="2" type="ORF">BSF38_00289</name>
</gene>
<dbReference type="EMBL" id="CP019082">
    <property type="protein sequence ID" value="APW58881.1"/>
    <property type="molecule type" value="Genomic_DNA"/>
</dbReference>
<dbReference type="GO" id="GO:0009311">
    <property type="term" value="P:oligosaccharide metabolic process"/>
    <property type="evidence" value="ECO:0007669"/>
    <property type="project" value="InterPro"/>
</dbReference>
<dbReference type="KEGG" id="pbor:BSF38_00289"/>
<dbReference type="AlphaFoldDB" id="A0A1U7CIX2"/>
<reference evidence="3" key="1">
    <citation type="submission" date="2016-12" db="EMBL/GenBank/DDBJ databases">
        <title>Comparative genomics of four Isosphaeraceae planctomycetes: a common pool of plasmids and glycoside hydrolase genes.</title>
        <authorList>
            <person name="Ivanova A."/>
        </authorList>
    </citation>
    <scope>NUCLEOTIDE SEQUENCE [LARGE SCALE GENOMIC DNA]</scope>
    <source>
        <strain evidence="3">PX4</strain>
    </source>
</reference>
<dbReference type="SUPFAM" id="SSF48208">
    <property type="entry name" value="Six-hairpin glycosidases"/>
    <property type="match status" value="1"/>
</dbReference>
<name>A0A1U7CIX2_9BACT</name>
<dbReference type="InterPro" id="IPR004888">
    <property type="entry name" value="Glycoside_hydrolase_63"/>
</dbReference>
<protein>
    <recommendedName>
        <fullName evidence="1">Mannosylglycerate hydrolase MGH1-like glycoside hydrolase domain-containing protein</fullName>
    </recommendedName>
</protein>
<keyword evidence="3" id="KW-1185">Reference proteome</keyword>
<dbReference type="Proteomes" id="UP000186309">
    <property type="component" value="Chromosome"/>
</dbReference>
<evidence type="ECO:0000259" key="1">
    <source>
        <dbReference type="Pfam" id="PF22422"/>
    </source>
</evidence>
<dbReference type="PANTHER" id="PTHR10412">
    <property type="entry name" value="MANNOSYL-OLIGOSACCHARIDE GLUCOSIDASE"/>
    <property type="match status" value="1"/>
</dbReference>
<accession>A0A1U7CIX2</accession>
<dbReference type="Gene3D" id="1.50.10.10">
    <property type="match status" value="2"/>
</dbReference>
<dbReference type="InterPro" id="IPR012341">
    <property type="entry name" value="6hp_glycosidase-like_sf"/>
</dbReference>